<accession>A0A0C5V1R5</accession>
<sequence>MRRGKDKSLEIYLCSLFFGVGSMKKQYLFLGVALFLSCYSSAKDIVLTSLDWPPFTSPSIGGGGMTSIIVKQAFEREGYHLKIEFEPWETAVSRAMDDNNVAGYFPEYYSSDLAQRCVFSDAIGTSMVVFAHRAGEEKQTATLKDLASTKVGVVSGYVNEENFDHAVAQKKIPVLESVDDVQNIKNLLDHKVDLAVIDKRVLSYWVSNDKDLQPLKDQVKYNMGGLKLHGLYVCFTGADAKENAEVLARGLRALDPMGFGLQNDPMYKDKM</sequence>
<organism evidence="2 3">
    <name type="scientific">Gynuella sunshinyii YC6258</name>
    <dbReference type="NCBI Taxonomy" id="1445510"/>
    <lineage>
        <taxon>Bacteria</taxon>
        <taxon>Pseudomonadati</taxon>
        <taxon>Pseudomonadota</taxon>
        <taxon>Gammaproteobacteria</taxon>
        <taxon>Oceanospirillales</taxon>
        <taxon>Saccharospirillaceae</taxon>
        <taxon>Gynuella</taxon>
    </lineage>
</organism>
<evidence type="ECO:0000256" key="1">
    <source>
        <dbReference type="ARBA" id="ARBA00010333"/>
    </source>
</evidence>
<dbReference type="Proteomes" id="UP000032266">
    <property type="component" value="Chromosome"/>
</dbReference>
<keyword evidence="3" id="KW-1185">Reference proteome</keyword>
<dbReference type="STRING" id="1445510.YC6258_01447"/>
<dbReference type="HOGENOM" id="CLU_064076_3_2_6"/>
<dbReference type="PANTHER" id="PTHR35936:SF25">
    <property type="entry name" value="ABC TRANSPORTER SUBSTRATE-BINDING PROTEIN"/>
    <property type="match status" value="1"/>
</dbReference>
<evidence type="ECO:0000313" key="3">
    <source>
        <dbReference type="Proteomes" id="UP000032266"/>
    </source>
</evidence>
<proteinExistence type="inferred from homology"/>
<dbReference type="EMBL" id="CP007142">
    <property type="protein sequence ID" value="AJQ93495.1"/>
    <property type="molecule type" value="Genomic_DNA"/>
</dbReference>
<evidence type="ECO:0000313" key="2">
    <source>
        <dbReference type="EMBL" id="AJQ93495.1"/>
    </source>
</evidence>
<protein>
    <submittedName>
        <fullName evidence="2">ABC-type amino acid transport/signal transduction system, periplasmic component/domain</fullName>
    </submittedName>
</protein>
<dbReference type="SUPFAM" id="SSF53850">
    <property type="entry name" value="Periplasmic binding protein-like II"/>
    <property type="match status" value="1"/>
</dbReference>
<dbReference type="PATRIC" id="fig|1445510.3.peg.1415"/>
<dbReference type="Gene3D" id="3.40.190.10">
    <property type="entry name" value="Periplasmic binding protein-like II"/>
    <property type="match status" value="2"/>
</dbReference>
<name>A0A0C5V1R5_9GAMM</name>
<dbReference type="AlphaFoldDB" id="A0A0C5V1R5"/>
<dbReference type="OrthoDB" id="5562041at2"/>
<dbReference type="PANTHER" id="PTHR35936">
    <property type="entry name" value="MEMBRANE-BOUND LYTIC MUREIN TRANSGLYCOSYLASE F"/>
    <property type="match status" value="1"/>
</dbReference>
<reference evidence="2 3" key="1">
    <citation type="submission" date="2014-01" db="EMBL/GenBank/DDBJ databases">
        <title>Full genme sequencing of cellulolytic bacterium Gynuella sunshinyii YC6258T gen. nov., sp. nov.</title>
        <authorList>
            <person name="Khan H."/>
            <person name="Chung E.J."/>
            <person name="Chung Y.R."/>
        </authorList>
    </citation>
    <scope>NUCLEOTIDE SEQUENCE [LARGE SCALE GENOMIC DNA]</scope>
    <source>
        <strain evidence="2 3">YC6258</strain>
    </source>
</reference>
<gene>
    <name evidence="2" type="ORF">YC6258_01447</name>
</gene>
<comment type="similarity">
    <text evidence="1">Belongs to the bacterial solute-binding protein 3 family.</text>
</comment>
<dbReference type="KEGG" id="gsn:YC6258_01447"/>